<gene>
    <name evidence="4" type="ORF">VNI00_009786</name>
</gene>
<dbReference type="InterPro" id="IPR029058">
    <property type="entry name" value="AB_hydrolase_fold"/>
</dbReference>
<accession>A0AAW0CPW7</accession>
<proteinExistence type="inferred from homology"/>
<dbReference type="Gene3D" id="3.40.50.1820">
    <property type="entry name" value="alpha/beta hydrolase"/>
    <property type="match status" value="1"/>
</dbReference>
<evidence type="ECO:0000313" key="5">
    <source>
        <dbReference type="Proteomes" id="UP001383192"/>
    </source>
</evidence>
<dbReference type="InterPro" id="IPR051601">
    <property type="entry name" value="Serine_prot/Carboxylest_S33"/>
</dbReference>
<dbReference type="GO" id="GO:0016787">
    <property type="term" value="F:hydrolase activity"/>
    <property type="evidence" value="ECO:0007669"/>
    <property type="project" value="UniProtKB-KW"/>
</dbReference>
<dbReference type="AlphaFoldDB" id="A0AAW0CPW7"/>
<keyword evidence="2" id="KW-0378">Hydrolase</keyword>
<evidence type="ECO:0000256" key="2">
    <source>
        <dbReference type="ARBA" id="ARBA00022801"/>
    </source>
</evidence>
<dbReference type="PANTHER" id="PTHR43248">
    <property type="entry name" value="2-SUCCINYL-6-HYDROXY-2,4-CYCLOHEXADIENE-1-CARBOXYLATE SYNTHASE"/>
    <property type="match status" value="1"/>
</dbReference>
<dbReference type="Proteomes" id="UP001383192">
    <property type="component" value="Unassembled WGS sequence"/>
</dbReference>
<evidence type="ECO:0000256" key="1">
    <source>
        <dbReference type="ARBA" id="ARBA00010088"/>
    </source>
</evidence>
<dbReference type="InterPro" id="IPR000073">
    <property type="entry name" value="AB_hydrolase_1"/>
</dbReference>
<organism evidence="4 5">
    <name type="scientific">Paramarasmius palmivorus</name>
    <dbReference type="NCBI Taxonomy" id="297713"/>
    <lineage>
        <taxon>Eukaryota</taxon>
        <taxon>Fungi</taxon>
        <taxon>Dikarya</taxon>
        <taxon>Basidiomycota</taxon>
        <taxon>Agaricomycotina</taxon>
        <taxon>Agaricomycetes</taxon>
        <taxon>Agaricomycetidae</taxon>
        <taxon>Agaricales</taxon>
        <taxon>Marasmiineae</taxon>
        <taxon>Marasmiaceae</taxon>
        <taxon>Paramarasmius</taxon>
    </lineage>
</organism>
<dbReference type="EMBL" id="JAYKXP010000037">
    <property type="protein sequence ID" value="KAK7040318.1"/>
    <property type="molecule type" value="Genomic_DNA"/>
</dbReference>
<dbReference type="PANTHER" id="PTHR43248:SF25">
    <property type="entry name" value="AB HYDROLASE-1 DOMAIN-CONTAINING PROTEIN-RELATED"/>
    <property type="match status" value="1"/>
</dbReference>
<comment type="similarity">
    <text evidence="1">Belongs to the peptidase S33 family.</text>
</comment>
<keyword evidence="5" id="KW-1185">Reference proteome</keyword>
<evidence type="ECO:0000313" key="4">
    <source>
        <dbReference type="EMBL" id="KAK7040318.1"/>
    </source>
</evidence>
<reference evidence="4 5" key="1">
    <citation type="submission" date="2024-01" db="EMBL/GenBank/DDBJ databases">
        <title>A draft genome for a cacao thread blight-causing isolate of Paramarasmius palmivorus.</title>
        <authorList>
            <person name="Baruah I.K."/>
            <person name="Bukari Y."/>
            <person name="Amoako-Attah I."/>
            <person name="Meinhardt L.W."/>
            <person name="Bailey B.A."/>
            <person name="Cohen S.P."/>
        </authorList>
    </citation>
    <scope>NUCLEOTIDE SEQUENCE [LARGE SCALE GENOMIC DNA]</scope>
    <source>
        <strain evidence="4 5">GH-12</strain>
    </source>
</reference>
<evidence type="ECO:0000259" key="3">
    <source>
        <dbReference type="Pfam" id="PF00561"/>
    </source>
</evidence>
<feature type="domain" description="AB hydrolase-1" evidence="3">
    <location>
        <begin position="59"/>
        <end position="230"/>
    </location>
</feature>
<dbReference type="SUPFAM" id="SSF53474">
    <property type="entry name" value="alpha/beta-Hydrolases"/>
    <property type="match status" value="1"/>
</dbReference>
<dbReference type="Pfam" id="PF00561">
    <property type="entry name" value="Abhydrolase_1"/>
    <property type="match status" value="1"/>
</dbReference>
<comment type="caution">
    <text evidence="4">The sequence shown here is derived from an EMBL/GenBank/DDBJ whole genome shotgun (WGS) entry which is preliminary data.</text>
</comment>
<sequence length="395" mass="44386">MPIEPSAELAWTKCYDGSFECGRFQVPLNYSDPNGDSAAIALIRIKANVSADSPEYLGPILINPGGPGVSGVDVVIQVAELFKQVIGPQFDIVGFDPRGVRHSTPRVELFKSREERALWFRPAIKELNHSSDNVASFWARNKINGQLAEERLINLLPYITTSHVAQDMLHIVEAYGREKLQYWGFSAGSILGSTFAAMFPDKVERLIIDAVVDAENDYYTTEWKFSTLDTDKALNWFFKDCHNAGPEVCAFYDTSPEAMWERLNRLYESIIRSPVAVRTETSYGLVDYEFLRQAIFLDLDSPFALWPALATGLADLEAGNGTAIWKTLEEPPFRCSCDPTEYAFEDNFPEVELVLVCNDGDVVPPSLEEAERHYKESVMISGWNSLYATMRISCK</sequence>
<protein>
    <recommendedName>
        <fullName evidence="3">AB hydrolase-1 domain-containing protein</fullName>
    </recommendedName>
</protein>
<name>A0AAW0CPW7_9AGAR</name>